<dbReference type="Pfam" id="PF08478">
    <property type="entry name" value="POTRA_1"/>
    <property type="match status" value="1"/>
</dbReference>
<keyword evidence="3 8" id="KW-0132">Cell division</keyword>
<dbReference type="InterPro" id="IPR050487">
    <property type="entry name" value="FtsQ_DivIB"/>
</dbReference>
<dbReference type="AlphaFoldDB" id="A0A949JSX8"/>
<keyword evidence="6 8" id="KW-0472">Membrane</keyword>
<sequence>MTSTPSRADDPPHSRSGSPPPPPARRRLRLPGLRVTVACSLAFVAFVGFGVWALYGSPWLRVEKVSVDGTAVLTAEEVREAAAVAVGTPLASVDKAAAQRRVTEALPRVDSVRVVRSWPSGIGLHVTERTPVLAQKRAGGEYVEIDAGGVRYAKVDKRPKGKPLLVVDREKSADAKRFGPRRLRQEAAAVADALPGFVARDVRTVRVRSYDSISLELTGNRVVMWGSGEYGAAKARTLRALLKAHHKDSAVRYFDVSVPSAPAAAGS</sequence>
<feature type="domain" description="POTRA" evidence="10">
    <location>
        <begin position="60"/>
        <end position="129"/>
    </location>
</feature>
<dbReference type="GO" id="GO:0032153">
    <property type="term" value="C:cell division site"/>
    <property type="evidence" value="ECO:0007669"/>
    <property type="project" value="UniProtKB-UniRule"/>
</dbReference>
<evidence type="ECO:0000256" key="6">
    <source>
        <dbReference type="ARBA" id="ARBA00023136"/>
    </source>
</evidence>
<evidence type="ECO:0000256" key="3">
    <source>
        <dbReference type="ARBA" id="ARBA00022618"/>
    </source>
</evidence>
<reference evidence="11" key="1">
    <citation type="submission" date="2021-06" db="EMBL/GenBank/DDBJ databases">
        <title>Sequencing of actinobacteria type strains.</title>
        <authorList>
            <person name="Nguyen G.-S."/>
            <person name="Wentzel A."/>
        </authorList>
    </citation>
    <scope>NUCLEOTIDE SEQUENCE</scope>
    <source>
        <strain evidence="11">P38-E01</strain>
    </source>
</reference>
<evidence type="ECO:0000259" key="10">
    <source>
        <dbReference type="PROSITE" id="PS51779"/>
    </source>
</evidence>
<keyword evidence="5 8" id="KW-1133">Transmembrane helix</keyword>
<comment type="caution">
    <text evidence="11">The sequence shown here is derived from an EMBL/GenBank/DDBJ whole genome shotgun (WGS) entry which is preliminary data.</text>
</comment>
<evidence type="ECO:0000256" key="8">
    <source>
        <dbReference type="HAMAP-Rule" id="MF_00911"/>
    </source>
</evidence>
<feature type="region of interest" description="Disordered" evidence="9">
    <location>
        <begin position="1"/>
        <end position="24"/>
    </location>
</feature>
<dbReference type="Gene3D" id="3.10.20.310">
    <property type="entry name" value="membrane protein fhac"/>
    <property type="match status" value="1"/>
</dbReference>
<evidence type="ECO:0000256" key="2">
    <source>
        <dbReference type="ARBA" id="ARBA00022475"/>
    </source>
</evidence>
<dbReference type="EMBL" id="JAELVF020000001">
    <property type="protein sequence ID" value="MBU7599560.1"/>
    <property type="molecule type" value="Genomic_DNA"/>
</dbReference>
<evidence type="ECO:0000256" key="7">
    <source>
        <dbReference type="ARBA" id="ARBA00023306"/>
    </source>
</evidence>
<dbReference type="PROSITE" id="PS51779">
    <property type="entry name" value="POTRA"/>
    <property type="match status" value="1"/>
</dbReference>
<protein>
    <recommendedName>
        <fullName evidence="8">Cell division protein FtsQ</fullName>
    </recommendedName>
</protein>
<dbReference type="GO" id="GO:0090529">
    <property type="term" value="P:cell septum assembly"/>
    <property type="evidence" value="ECO:0007669"/>
    <property type="project" value="InterPro"/>
</dbReference>
<dbReference type="GO" id="GO:0005886">
    <property type="term" value="C:plasma membrane"/>
    <property type="evidence" value="ECO:0007669"/>
    <property type="project" value="UniProtKB-SubCell"/>
</dbReference>
<dbReference type="PANTHER" id="PTHR37820">
    <property type="entry name" value="CELL DIVISION PROTEIN DIVIB"/>
    <property type="match status" value="1"/>
</dbReference>
<evidence type="ECO:0000256" key="5">
    <source>
        <dbReference type="ARBA" id="ARBA00022989"/>
    </source>
</evidence>
<dbReference type="PANTHER" id="PTHR37820:SF1">
    <property type="entry name" value="CELL DIVISION PROTEIN FTSQ"/>
    <property type="match status" value="1"/>
</dbReference>
<dbReference type="InterPro" id="IPR013685">
    <property type="entry name" value="POTRA_FtsQ_type"/>
</dbReference>
<dbReference type="InterPro" id="IPR026579">
    <property type="entry name" value="FtsQ"/>
</dbReference>
<name>A0A949JSX8_9ACTN</name>
<keyword evidence="12" id="KW-1185">Reference proteome</keyword>
<comment type="subcellular location">
    <subcellularLocation>
        <location evidence="8">Cell membrane</location>
        <topology evidence="8">Single-pass type II membrane protein</topology>
    </subcellularLocation>
    <subcellularLocation>
        <location evidence="1">Membrane</location>
    </subcellularLocation>
    <text evidence="8">Localizes to the division septum.</text>
</comment>
<proteinExistence type="inferred from homology"/>
<dbReference type="InterPro" id="IPR034746">
    <property type="entry name" value="POTRA"/>
</dbReference>
<dbReference type="RefSeq" id="WP_211039730.1">
    <property type="nucleotide sequence ID" value="NZ_JAELVF020000001.1"/>
</dbReference>
<evidence type="ECO:0000256" key="1">
    <source>
        <dbReference type="ARBA" id="ARBA00004370"/>
    </source>
</evidence>
<comment type="function">
    <text evidence="8">Essential cell division protein.</text>
</comment>
<evidence type="ECO:0000256" key="9">
    <source>
        <dbReference type="SAM" id="MobiDB-lite"/>
    </source>
</evidence>
<keyword evidence="2 8" id="KW-1003">Cell membrane</keyword>
<dbReference type="HAMAP" id="MF_00911">
    <property type="entry name" value="FtsQ_subfam"/>
    <property type="match status" value="1"/>
</dbReference>
<evidence type="ECO:0000313" key="11">
    <source>
        <dbReference type="EMBL" id="MBU7599560.1"/>
    </source>
</evidence>
<evidence type="ECO:0000256" key="4">
    <source>
        <dbReference type="ARBA" id="ARBA00022692"/>
    </source>
</evidence>
<organism evidence="11 12">
    <name type="scientific">Streptomyces tardus</name>
    <dbReference type="NCBI Taxonomy" id="2780544"/>
    <lineage>
        <taxon>Bacteria</taxon>
        <taxon>Bacillati</taxon>
        <taxon>Actinomycetota</taxon>
        <taxon>Actinomycetes</taxon>
        <taxon>Kitasatosporales</taxon>
        <taxon>Streptomycetaceae</taxon>
        <taxon>Streptomyces</taxon>
    </lineage>
</organism>
<dbReference type="Proteomes" id="UP000694501">
    <property type="component" value="Unassembled WGS sequence"/>
</dbReference>
<evidence type="ECO:0000313" key="12">
    <source>
        <dbReference type="Proteomes" id="UP000694501"/>
    </source>
</evidence>
<comment type="similarity">
    <text evidence="8">Belongs to the FtsQ/DivIB family. FtsQ subfamily.</text>
</comment>
<gene>
    <name evidence="8" type="primary">ftsQ</name>
    <name evidence="11" type="ORF">JGS22_018520</name>
</gene>
<keyword evidence="4 8" id="KW-0812">Transmembrane</keyword>
<feature type="transmembrane region" description="Helical" evidence="8">
    <location>
        <begin position="35"/>
        <end position="55"/>
    </location>
</feature>
<accession>A0A949JSX8</accession>
<dbReference type="GO" id="GO:0043093">
    <property type="term" value="P:FtsZ-dependent cytokinesis"/>
    <property type="evidence" value="ECO:0007669"/>
    <property type="project" value="UniProtKB-UniRule"/>
</dbReference>
<keyword evidence="7 8" id="KW-0131">Cell cycle</keyword>